<evidence type="ECO:0000313" key="2">
    <source>
        <dbReference type="Proteomes" id="UP000199077"/>
    </source>
</evidence>
<gene>
    <name evidence="1" type="ORF">SAMN04489867_1245</name>
</gene>
<proteinExistence type="predicted"/>
<dbReference type="EMBL" id="LT629711">
    <property type="protein sequence ID" value="SDP03696.1"/>
    <property type="molecule type" value="Genomic_DNA"/>
</dbReference>
<organism evidence="1 2">
    <name type="scientific">Pedococcus dokdonensis</name>
    <dbReference type="NCBI Taxonomy" id="443156"/>
    <lineage>
        <taxon>Bacteria</taxon>
        <taxon>Bacillati</taxon>
        <taxon>Actinomycetota</taxon>
        <taxon>Actinomycetes</taxon>
        <taxon>Micrococcales</taxon>
        <taxon>Intrasporangiaceae</taxon>
        <taxon>Pedococcus</taxon>
    </lineage>
</organism>
<sequence>MLQSWFAFIDAMQAQQESAHRLWPVEPGSSIALDDDLTSPLQVGHQVQRLIHVASDHLTAIRRLLGGEPAASQPSQGVVSVYADYTLVRGALEAAMLGHWILLPSDRIERVRRCLTLMSQDFFDEYKAAERLSMHELGGPQVLAEAKRRHDRGKAAIERVAAQAGIYGPIPRLRIEQALSEVDAATARQLLLMWKIASGMTHGRLWAGLTMSTVTEMADHGDDTVTIRTEGNLLRVTVAVGDAVSALKALLRLFELRRTVPACSG</sequence>
<reference evidence="2" key="1">
    <citation type="submission" date="2016-10" db="EMBL/GenBank/DDBJ databases">
        <authorList>
            <person name="Varghese N."/>
            <person name="Submissions S."/>
        </authorList>
    </citation>
    <scope>NUCLEOTIDE SEQUENCE [LARGE SCALE GENOMIC DNA]</scope>
    <source>
        <strain evidence="2">DSM 22329</strain>
    </source>
</reference>
<name>A0A1H0PGF2_9MICO</name>
<evidence type="ECO:0000313" key="1">
    <source>
        <dbReference type="EMBL" id="SDP03696.1"/>
    </source>
</evidence>
<protein>
    <submittedName>
        <fullName evidence="1">Uncharacterized protein</fullName>
    </submittedName>
</protein>
<dbReference type="AlphaFoldDB" id="A0A1H0PGF2"/>
<dbReference type="STRING" id="443156.SAMN04489867_1245"/>
<dbReference type="Proteomes" id="UP000199077">
    <property type="component" value="Chromosome I"/>
</dbReference>
<accession>A0A1H0PGF2</accession>
<keyword evidence="2" id="KW-1185">Reference proteome</keyword>